<gene>
    <name evidence="3" type="ORF">FM114_11860</name>
</gene>
<dbReference type="AlphaFoldDB" id="A0A1R4K6Z0"/>
<evidence type="ECO:0000256" key="1">
    <source>
        <dbReference type="SAM" id="MobiDB-lite"/>
    </source>
</evidence>
<name>A0A1R4K6Z0_9ACTN</name>
<dbReference type="EMBL" id="FUKQ01000044">
    <property type="protein sequence ID" value="SJN39974.1"/>
    <property type="molecule type" value="Genomic_DNA"/>
</dbReference>
<feature type="region of interest" description="Disordered" evidence="1">
    <location>
        <begin position="23"/>
        <end position="44"/>
    </location>
</feature>
<evidence type="ECO:0000256" key="2">
    <source>
        <dbReference type="SAM" id="Phobius"/>
    </source>
</evidence>
<accession>A0A1R4K6Z0</accession>
<keyword evidence="2" id="KW-0812">Transmembrane</keyword>
<evidence type="ECO:0000313" key="3">
    <source>
        <dbReference type="EMBL" id="SJN39974.1"/>
    </source>
</evidence>
<sequence length="134" mass="14319">MSTRVMAGPTVVASPDITASRYARPQLDSRRMTQGPQADPARPALAQRRIMRACKIPMVGCTGIVLLALWSVVHNLVPNPLATAPGRSLAQIHQEVAAAGESLEVAVVLGISGQGIALARAALRACWRRHRRDP</sequence>
<feature type="transmembrane region" description="Helical" evidence="2">
    <location>
        <begin position="105"/>
        <end position="123"/>
    </location>
</feature>
<keyword evidence="4" id="KW-1185">Reference proteome</keyword>
<dbReference type="Proteomes" id="UP000188342">
    <property type="component" value="Unassembled WGS sequence"/>
</dbReference>
<keyword evidence="2" id="KW-0472">Membrane</keyword>
<proteinExistence type="predicted"/>
<feature type="transmembrane region" description="Helical" evidence="2">
    <location>
        <begin position="56"/>
        <end position="73"/>
    </location>
</feature>
<protein>
    <submittedName>
        <fullName evidence="3">Uncharacterized protein</fullName>
    </submittedName>
</protein>
<reference evidence="3 4" key="1">
    <citation type="submission" date="2017-02" db="EMBL/GenBank/DDBJ databases">
        <authorList>
            <person name="Peterson S.W."/>
        </authorList>
    </citation>
    <scope>NUCLEOTIDE SEQUENCE [LARGE SCALE GENOMIC DNA]</scope>
    <source>
        <strain evidence="3 4">LSP_Lj1</strain>
    </source>
</reference>
<evidence type="ECO:0000313" key="4">
    <source>
        <dbReference type="Proteomes" id="UP000188342"/>
    </source>
</evidence>
<organism evidence="3 4">
    <name type="scientific">Luteococcus japonicus LSP_Lj1</name>
    <dbReference type="NCBI Taxonomy" id="1255658"/>
    <lineage>
        <taxon>Bacteria</taxon>
        <taxon>Bacillati</taxon>
        <taxon>Actinomycetota</taxon>
        <taxon>Actinomycetes</taxon>
        <taxon>Propionibacteriales</taxon>
        <taxon>Propionibacteriaceae</taxon>
        <taxon>Luteococcus</taxon>
    </lineage>
</organism>
<keyword evidence="2" id="KW-1133">Transmembrane helix</keyword>
<dbReference type="STRING" id="1255658.FM114_11860"/>